<evidence type="ECO:0000313" key="2">
    <source>
        <dbReference type="EMBL" id="KLK92351.1"/>
    </source>
</evidence>
<evidence type="ECO:0000256" key="1">
    <source>
        <dbReference type="SAM" id="MobiDB-lite"/>
    </source>
</evidence>
<proteinExistence type="predicted"/>
<accession>A0A0H1RBZ7</accession>
<protein>
    <submittedName>
        <fullName evidence="2">Uncharacterized protein</fullName>
    </submittedName>
</protein>
<keyword evidence="3" id="KW-1185">Reference proteome</keyword>
<evidence type="ECO:0000313" key="3">
    <source>
        <dbReference type="Proteomes" id="UP000035489"/>
    </source>
</evidence>
<gene>
    <name evidence="2" type="ORF">AA309_15345</name>
</gene>
<dbReference type="EMBL" id="LCYG01000037">
    <property type="protein sequence ID" value="KLK92351.1"/>
    <property type="molecule type" value="Genomic_DNA"/>
</dbReference>
<organism evidence="2 3">
    <name type="scientific">Microvirga vignae</name>
    <dbReference type="NCBI Taxonomy" id="1225564"/>
    <lineage>
        <taxon>Bacteria</taxon>
        <taxon>Pseudomonadati</taxon>
        <taxon>Pseudomonadota</taxon>
        <taxon>Alphaproteobacteria</taxon>
        <taxon>Hyphomicrobiales</taxon>
        <taxon>Methylobacteriaceae</taxon>
        <taxon>Microvirga</taxon>
    </lineage>
</organism>
<name>A0A0H1RBZ7_9HYPH</name>
<reference evidence="2 3" key="1">
    <citation type="submission" date="2015-05" db="EMBL/GenBank/DDBJ databases">
        <title>Draft genome sequence of Microvirga vignae strain BR3299, a novel nitrogen fixing bacteria isolated from Brazil semi-aired region.</title>
        <authorList>
            <person name="Zilli J.E."/>
            <person name="Passos S.R."/>
            <person name="Leite J."/>
            <person name="Baldani J.I."/>
            <person name="Xavier G.R."/>
            <person name="Rumjaneck N.G."/>
            <person name="Simoes-Araujo J.L."/>
        </authorList>
    </citation>
    <scope>NUCLEOTIDE SEQUENCE [LARGE SCALE GENOMIC DNA]</scope>
    <source>
        <strain evidence="2 3">BR3299</strain>
    </source>
</reference>
<feature type="region of interest" description="Disordered" evidence="1">
    <location>
        <begin position="45"/>
        <end position="65"/>
    </location>
</feature>
<dbReference type="AlphaFoldDB" id="A0A0H1RBZ7"/>
<dbReference type="Proteomes" id="UP000035489">
    <property type="component" value="Unassembled WGS sequence"/>
</dbReference>
<dbReference type="PATRIC" id="fig|1225564.3.peg.3961"/>
<comment type="caution">
    <text evidence="2">The sequence shown here is derived from an EMBL/GenBank/DDBJ whole genome shotgun (WGS) entry which is preliminary data.</text>
</comment>
<sequence length="65" mass="7616">MAGEYGFMLPLAKLKQEVKLMAGKARMRPSFKRHTRRYREVIAPAKTLEGQKNLTKKRRYANRHG</sequence>
<feature type="compositionally biased region" description="Basic residues" evidence="1">
    <location>
        <begin position="54"/>
        <end position="65"/>
    </location>
</feature>